<dbReference type="GO" id="GO:0019698">
    <property type="term" value="P:D-galacturonate catabolic process"/>
    <property type="evidence" value="ECO:0007669"/>
    <property type="project" value="TreeGrafter"/>
</dbReference>
<keyword evidence="6 7" id="KW-0413">Isomerase</keyword>
<dbReference type="RefSeq" id="WP_407929639.1">
    <property type="nucleotide sequence ID" value="NZ_CP046640.1"/>
</dbReference>
<sequence length="456" mass="52461">MAFLDENYLVENETGKRLYQQVKDLPIVDAHNHGDVEEIVKNDGWTDIWEVEAATDHYVWELMRKRGVPEEKITGKASNKEKWLALARIFPEIAGNPTYEWIHLDLKRRFGIEQNINEHTAEMIWEKTRVSLGSEEMKPQRLLKDMNVKIMCTTDDPTSTLEFHQQAASEIEGVSILPTWRPDKAMNIEQKAWHDFVVDMGKRYNEDTAVFSGFIKALQKSHDFFNENGCKASDHGIFEPITYQVKQEDAANIHQKAFQGEELTVGEIKDYKAFLLCKFGEMNKETDWVTQLHIGAVRDYRDSLFEELGPDSGGDLSNQHIEIVNNLNYFMNKFDQELKIVLYSLDPTHWSNLATLSRAFSNVSLGAAWWYNDSPYGMEEQLKLISTIDLLANFAGMVTDSRKLISYGSRTEMFRRVMSSTLGKMVEKGQMPYNVAAELAVGLSYKQQEELFFSSN</sequence>
<comment type="catalytic activity">
    <reaction evidence="1 7">
        <text>D-glucuronate = D-fructuronate</text>
        <dbReference type="Rhea" id="RHEA:13049"/>
        <dbReference type="ChEBI" id="CHEBI:58720"/>
        <dbReference type="ChEBI" id="CHEBI:59863"/>
        <dbReference type="EC" id="5.3.1.12"/>
    </reaction>
</comment>
<protein>
    <recommendedName>
        <fullName evidence="5 7">Uronate isomerase</fullName>
        <ecNumber evidence="4 7">5.3.1.12</ecNumber>
    </recommendedName>
    <alternativeName>
        <fullName evidence="7">Glucuronate isomerase</fullName>
    </alternativeName>
    <alternativeName>
        <fullName evidence="7">Uronic isomerase</fullName>
    </alternativeName>
</protein>
<dbReference type="KEGG" id="ifn:GM661_04640"/>
<dbReference type="HAMAP" id="MF_00675">
    <property type="entry name" value="UxaC"/>
    <property type="match status" value="1"/>
</dbReference>
<dbReference type="InterPro" id="IPR003766">
    <property type="entry name" value="Uronate_isomerase"/>
</dbReference>
<dbReference type="AlphaFoldDB" id="A0A8A7K7C3"/>
<dbReference type="EMBL" id="CP046640">
    <property type="protein sequence ID" value="QTL97321.1"/>
    <property type="molecule type" value="Genomic_DNA"/>
</dbReference>
<dbReference type="InterPro" id="IPR032466">
    <property type="entry name" value="Metal_Hydrolase"/>
</dbReference>
<evidence type="ECO:0000256" key="3">
    <source>
        <dbReference type="ARBA" id="ARBA00008397"/>
    </source>
</evidence>
<dbReference type="SUPFAM" id="SSF51556">
    <property type="entry name" value="Metallo-dependent hydrolases"/>
    <property type="match status" value="1"/>
</dbReference>
<dbReference type="GO" id="GO:0042840">
    <property type="term" value="P:D-glucuronate catabolic process"/>
    <property type="evidence" value="ECO:0007669"/>
    <property type="project" value="TreeGrafter"/>
</dbReference>
<reference evidence="8" key="1">
    <citation type="submission" date="2019-12" db="EMBL/GenBank/DDBJ databases">
        <authorList>
            <person name="zhang j."/>
            <person name="sun C.M."/>
        </authorList>
    </citation>
    <scope>NUCLEOTIDE SEQUENCE</scope>
    <source>
        <strain evidence="8">NS-1</strain>
    </source>
</reference>
<dbReference type="GO" id="GO:0008880">
    <property type="term" value="F:glucuronate isomerase activity"/>
    <property type="evidence" value="ECO:0007669"/>
    <property type="project" value="UniProtKB-UniRule"/>
</dbReference>
<dbReference type="Pfam" id="PF02614">
    <property type="entry name" value="UxaC"/>
    <property type="match status" value="1"/>
</dbReference>
<keyword evidence="9" id="KW-1185">Reference proteome</keyword>
<evidence type="ECO:0000256" key="2">
    <source>
        <dbReference type="ARBA" id="ARBA00004892"/>
    </source>
</evidence>
<accession>A0A8A7K7C3</accession>
<evidence type="ECO:0000256" key="7">
    <source>
        <dbReference type="HAMAP-Rule" id="MF_00675"/>
    </source>
</evidence>
<evidence type="ECO:0000313" key="9">
    <source>
        <dbReference type="Proteomes" id="UP000665020"/>
    </source>
</evidence>
<dbReference type="NCBIfam" id="NF002794">
    <property type="entry name" value="PRK02925.1"/>
    <property type="match status" value="1"/>
</dbReference>
<proteinExistence type="inferred from homology"/>
<dbReference type="PANTHER" id="PTHR30068">
    <property type="entry name" value="URONATE ISOMERASE"/>
    <property type="match status" value="1"/>
</dbReference>
<evidence type="ECO:0000313" key="8">
    <source>
        <dbReference type="EMBL" id="QTL97321.1"/>
    </source>
</evidence>
<dbReference type="Gene3D" id="3.20.20.140">
    <property type="entry name" value="Metal-dependent hydrolases"/>
    <property type="match status" value="1"/>
</dbReference>
<comment type="pathway">
    <text evidence="2 7">Carbohydrate metabolism; pentose and glucuronate interconversion.</text>
</comment>
<dbReference type="EC" id="5.3.1.12" evidence="4 7"/>
<evidence type="ECO:0000256" key="1">
    <source>
        <dbReference type="ARBA" id="ARBA00001165"/>
    </source>
</evidence>
<dbReference type="PANTHER" id="PTHR30068:SF4">
    <property type="entry name" value="URONATE ISOMERASE"/>
    <property type="match status" value="1"/>
</dbReference>
<name>A0A8A7K7C3_9FIRM</name>
<dbReference type="Gene3D" id="1.10.2020.10">
    <property type="entry name" value="uronate isomerase, domain 2, chain A"/>
    <property type="match status" value="1"/>
</dbReference>
<gene>
    <name evidence="7 8" type="primary">uxaC</name>
    <name evidence="8" type="ORF">GM661_04640</name>
</gene>
<dbReference type="UniPathway" id="UPA00246"/>
<evidence type="ECO:0000256" key="4">
    <source>
        <dbReference type="ARBA" id="ARBA00012546"/>
    </source>
</evidence>
<organism evidence="8 9">
    <name type="scientific">Iocasia fonsfrigidae</name>
    <dbReference type="NCBI Taxonomy" id="2682810"/>
    <lineage>
        <taxon>Bacteria</taxon>
        <taxon>Bacillati</taxon>
        <taxon>Bacillota</taxon>
        <taxon>Clostridia</taxon>
        <taxon>Halanaerobiales</taxon>
        <taxon>Halanaerobiaceae</taxon>
        <taxon>Iocasia</taxon>
    </lineage>
</organism>
<comment type="similarity">
    <text evidence="3 7">Belongs to the metallo-dependent hydrolases superfamily. Uronate isomerase family.</text>
</comment>
<evidence type="ECO:0000256" key="5">
    <source>
        <dbReference type="ARBA" id="ARBA00020555"/>
    </source>
</evidence>
<evidence type="ECO:0000256" key="6">
    <source>
        <dbReference type="ARBA" id="ARBA00023235"/>
    </source>
</evidence>
<comment type="catalytic activity">
    <reaction evidence="7">
        <text>aldehydo-D-galacturonate = keto-D-tagaturonate</text>
        <dbReference type="Rhea" id="RHEA:27702"/>
        <dbReference type="ChEBI" id="CHEBI:12952"/>
        <dbReference type="ChEBI" id="CHEBI:17886"/>
    </reaction>
</comment>
<dbReference type="Proteomes" id="UP000665020">
    <property type="component" value="Chromosome"/>
</dbReference>